<evidence type="ECO:0000313" key="1">
    <source>
        <dbReference type="EMBL" id="GGG09075.1"/>
    </source>
</evidence>
<sequence>MGVSEYFKIDDCFIVNVEIPLSINSLDEIRDVLIRFFSDWRLTGFEAFSEEYVLDDSITSLNVWFKEAKL</sequence>
<protein>
    <submittedName>
        <fullName evidence="1">Uncharacterized protein</fullName>
    </submittedName>
</protein>
<keyword evidence="2" id="KW-1185">Reference proteome</keyword>
<gene>
    <name evidence="1" type="ORF">GCM10010913_33600</name>
</gene>
<dbReference type="Proteomes" id="UP000608420">
    <property type="component" value="Unassembled WGS sequence"/>
</dbReference>
<name>A0ABQ1W1V8_9BACL</name>
<dbReference type="EMBL" id="BMIW01000027">
    <property type="protein sequence ID" value="GGG09075.1"/>
    <property type="molecule type" value="Genomic_DNA"/>
</dbReference>
<proteinExistence type="predicted"/>
<accession>A0ABQ1W1V8</accession>
<evidence type="ECO:0000313" key="2">
    <source>
        <dbReference type="Proteomes" id="UP000608420"/>
    </source>
</evidence>
<organism evidence="1 2">
    <name type="scientific">Paenibacillus aceti</name>
    <dbReference type="NCBI Taxonomy" id="1820010"/>
    <lineage>
        <taxon>Bacteria</taxon>
        <taxon>Bacillati</taxon>
        <taxon>Bacillota</taxon>
        <taxon>Bacilli</taxon>
        <taxon>Bacillales</taxon>
        <taxon>Paenibacillaceae</taxon>
        <taxon>Paenibacillus</taxon>
    </lineage>
</organism>
<reference evidence="2" key="1">
    <citation type="journal article" date="2019" name="Int. J. Syst. Evol. Microbiol.">
        <title>The Global Catalogue of Microorganisms (GCM) 10K type strain sequencing project: providing services to taxonomists for standard genome sequencing and annotation.</title>
        <authorList>
            <consortium name="The Broad Institute Genomics Platform"/>
            <consortium name="The Broad Institute Genome Sequencing Center for Infectious Disease"/>
            <person name="Wu L."/>
            <person name="Ma J."/>
        </authorList>
    </citation>
    <scope>NUCLEOTIDE SEQUENCE [LARGE SCALE GENOMIC DNA]</scope>
    <source>
        <strain evidence="2">CGMCC 1.15420</strain>
    </source>
</reference>
<comment type="caution">
    <text evidence="1">The sequence shown here is derived from an EMBL/GenBank/DDBJ whole genome shotgun (WGS) entry which is preliminary data.</text>
</comment>